<organism evidence="15 16">
    <name type="scientific">Sporormia fimetaria CBS 119925</name>
    <dbReference type="NCBI Taxonomy" id="1340428"/>
    <lineage>
        <taxon>Eukaryota</taxon>
        <taxon>Fungi</taxon>
        <taxon>Dikarya</taxon>
        <taxon>Ascomycota</taxon>
        <taxon>Pezizomycotina</taxon>
        <taxon>Dothideomycetes</taxon>
        <taxon>Pleosporomycetidae</taxon>
        <taxon>Pleosporales</taxon>
        <taxon>Sporormiaceae</taxon>
        <taxon>Sporormia</taxon>
    </lineage>
</organism>
<evidence type="ECO:0000256" key="9">
    <source>
        <dbReference type="ARBA" id="ARBA00022989"/>
    </source>
</evidence>
<dbReference type="UniPathway" id="UPA00378"/>
<dbReference type="EC" id="2.4.1.258" evidence="3 14"/>
<evidence type="ECO:0000256" key="4">
    <source>
        <dbReference type="ARBA" id="ARBA00015561"/>
    </source>
</evidence>
<dbReference type="Pfam" id="PF05208">
    <property type="entry name" value="ALG3"/>
    <property type="match status" value="1"/>
</dbReference>
<evidence type="ECO:0000256" key="8">
    <source>
        <dbReference type="ARBA" id="ARBA00022824"/>
    </source>
</evidence>
<keyword evidence="7 14" id="KW-0812">Transmembrane</keyword>
<name>A0A6A6VIR2_9PLEO</name>
<evidence type="ECO:0000256" key="2">
    <source>
        <dbReference type="ARBA" id="ARBA00004922"/>
    </source>
</evidence>
<feature type="transmembrane region" description="Helical" evidence="14">
    <location>
        <begin position="101"/>
        <end position="121"/>
    </location>
</feature>
<dbReference type="GO" id="GO:0052925">
    <property type="term" value="F:dol-P-Man:Man(5)GlcNAc(2)-PP-Dol alpha-1,3-mannosyltransferase activity"/>
    <property type="evidence" value="ECO:0007669"/>
    <property type="project" value="UniProtKB-EC"/>
</dbReference>
<evidence type="ECO:0000256" key="1">
    <source>
        <dbReference type="ARBA" id="ARBA00004477"/>
    </source>
</evidence>
<dbReference type="OrthoDB" id="20028at2759"/>
<dbReference type="Proteomes" id="UP000799440">
    <property type="component" value="Unassembled WGS sequence"/>
</dbReference>
<protein>
    <recommendedName>
        <fullName evidence="4 14">Dol-P-Man:Man(5)GlcNAc(2)-PP-Dol alpha-1,3-mannosyltransferase</fullName>
        <ecNumber evidence="3 14">2.4.1.258</ecNumber>
    </recommendedName>
    <alternativeName>
        <fullName evidence="14">Dol-P-Man-dependent alpha(1-3)-mannosyltransferase</fullName>
    </alternativeName>
</protein>
<reference evidence="15" key="1">
    <citation type="journal article" date="2020" name="Stud. Mycol.">
        <title>101 Dothideomycetes genomes: a test case for predicting lifestyles and emergence of pathogens.</title>
        <authorList>
            <person name="Haridas S."/>
            <person name="Albert R."/>
            <person name="Binder M."/>
            <person name="Bloem J."/>
            <person name="Labutti K."/>
            <person name="Salamov A."/>
            <person name="Andreopoulos B."/>
            <person name="Baker S."/>
            <person name="Barry K."/>
            <person name="Bills G."/>
            <person name="Bluhm B."/>
            <person name="Cannon C."/>
            <person name="Castanera R."/>
            <person name="Culley D."/>
            <person name="Daum C."/>
            <person name="Ezra D."/>
            <person name="Gonzalez J."/>
            <person name="Henrissat B."/>
            <person name="Kuo A."/>
            <person name="Liang C."/>
            <person name="Lipzen A."/>
            <person name="Lutzoni F."/>
            <person name="Magnuson J."/>
            <person name="Mondo S."/>
            <person name="Nolan M."/>
            <person name="Ohm R."/>
            <person name="Pangilinan J."/>
            <person name="Park H.-J."/>
            <person name="Ramirez L."/>
            <person name="Alfaro M."/>
            <person name="Sun H."/>
            <person name="Tritt A."/>
            <person name="Yoshinaga Y."/>
            <person name="Zwiers L.-H."/>
            <person name="Turgeon B."/>
            <person name="Goodwin S."/>
            <person name="Spatafora J."/>
            <person name="Crous P."/>
            <person name="Grigoriev I."/>
        </authorList>
    </citation>
    <scope>NUCLEOTIDE SEQUENCE</scope>
    <source>
        <strain evidence="15">CBS 119925</strain>
    </source>
</reference>
<sequence>MELLRQGINLATNPKHTRWICPLLLIADAALCGVIIERIPYTEIDWKAYMQQIEIYIKGERDYKNIVGQTGPLVYPGAHVLIYRLLHKLTDQGRDIHTAQYIFAFVYLLTLGIVMQCYRASKVPPYVFPLLILSKRLHSIFMLRCFNDCFAVLFLFSAIYFYQRRSWHLGTLLYTTGLNVKMSLLLPLPAIGLLALQALGSREAITQAMIIGQVTIAYGYPFRKRAPSYFSRAFELTREFLYQWTVNWRFVPESTFLSKPFALSLLAFHASLLIWFATTRWIKPSRRSPRQLLKLLIEEPRDQDEMAQRVTPQFIMTTLLTATTIGMLCARSLHYQFYAYIAWTTPFLLWKAGFHPIIQYALWAAQEWAWNVYPSTPASSATVVSVLAITVFGSWWGTRNDVHDSKPHHAVVEGHAHTE</sequence>
<dbReference type="PANTHER" id="PTHR12646">
    <property type="entry name" value="NOT56 - RELATED"/>
    <property type="match status" value="1"/>
</dbReference>
<keyword evidence="5 14" id="KW-0328">Glycosyltransferase</keyword>
<comment type="subcellular location">
    <subcellularLocation>
        <location evidence="1 14">Endoplasmic reticulum membrane</location>
        <topology evidence="1 14">Multi-pass membrane protein</topology>
    </subcellularLocation>
</comment>
<dbReference type="AlphaFoldDB" id="A0A6A6VIR2"/>
<keyword evidence="10 14" id="KW-0472">Membrane</keyword>
<comment type="pathway">
    <text evidence="2 14">Protein modification; protein glycosylation.</text>
</comment>
<dbReference type="GO" id="GO:0005789">
    <property type="term" value="C:endoplasmic reticulum membrane"/>
    <property type="evidence" value="ECO:0007669"/>
    <property type="project" value="UniProtKB-SubCell"/>
</dbReference>
<comment type="catalytic activity">
    <reaction evidence="12 14">
        <text>an alpha-D-Man-(1-&gt;2)-alpha-D-Man-(1-&gt;2)-alpha-D-Man-(1-&gt;3)-[alpha-D-Man-(1-&gt;6)]-beta-D-Man-(1-&gt;4)-beta-D-GlcNAc-(1-&gt;4)-alpha-D-GlcNAc-diphospho-di-trans,poly-cis-dolichol + a di-trans,poly-cis-dolichyl beta-D-mannosyl phosphate = an alpha-D-Man-(1-&gt;2)-alpha-D-Man-(1-&gt;2)-alpha-D-Man-(1-&gt;3)-[alpha-D-Man-(1-&gt;3)-alpha-D-Man-(1-&gt;6)]-beta-D-Man-(1-&gt;4)-beta-D-GlcNAc-(1-&gt;4)-alpha-D-GlcNAc-diphospho-di-trans,poly-cis-dolichol + a di-trans,poly-cis-dolichyl phosphate + H(+)</text>
        <dbReference type="Rhea" id="RHEA:29527"/>
        <dbReference type="Rhea" id="RHEA-COMP:19498"/>
        <dbReference type="Rhea" id="RHEA-COMP:19501"/>
        <dbReference type="Rhea" id="RHEA-COMP:19516"/>
        <dbReference type="Rhea" id="RHEA-COMP:19517"/>
        <dbReference type="ChEBI" id="CHEBI:15378"/>
        <dbReference type="ChEBI" id="CHEBI:57683"/>
        <dbReference type="ChEBI" id="CHEBI:58211"/>
        <dbReference type="ChEBI" id="CHEBI:132515"/>
        <dbReference type="ChEBI" id="CHEBI:132516"/>
        <dbReference type="EC" id="2.4.1.258"/>
    </reaction>
    <physiologicalReaction direction="left-to-right" evidence="12 14">
        <dbReference type="Rhea" id="RHEA:29528"/>
    </physiologicalReaction>
</comment>
<proteinExistence type="inferred from homology"/>
<accession>A0A6A6VIR2</accession>
<gene>
    <name evidence="15" type="ORF">M011DRAFT_465233</name>
</gene>
<evidence type="ECO:0000256" key="10">
    <source>
        <dbReference type="ARBA" id="ARBA00023136"/>
    </source>
</evidence>
<evidence type="ECO:0000313" key="16">
    <source>
        <dbReference type="Proteomes" id="UP000799440"/>
    </source>
</evidence>
<feature type="transmembrane region" description="Helical" evidence="14">
    <location>
        <begin position="378"/>
        <end position="397"/>
    </location>
</feature>
<evidence type="ECO:0000256" key="7">
    <source>
        <dbReference type="ARBA" id="ARBA00022692"/>
    </source>
</evidence>
<evidence type="ECO:0000256" key="6">
    <source>
        <dbReference type="ARBA" id="ARBA00022679"/>
    </source>
</evidence>
<comment type="function">
    <text evidence="11 14">Dol-P-Man:Man(5)GlcNAc(2)-PP-Dol alpha-1,3-mannosyltransferase that operates in the biosynthetic pathway of dolichol-linked oligosaccharides, the glycan precursors employed in protein asparagine (N)-glycosylation. The assembly of dolichol-linked oligosaccharides begins on the cytosolic side of the endoplasmic reticulum membrane and finishes in its lumen. The sequential addition of sugars to dolichol pyrophosphate produces dolichol-linked oligosaccharides containing fourteen sugars, including two GlcNAcs, nine mannoses and three glucoses. Once assembled, the oligosaccharide is transferred from the lipid to nascent proteins by oligosaccharyltransferases. In the lumen of the endoplasmic reticulum, adds the first dolichyl beta-D-mannosyl phosphate derived mannose in an alpha-1,3 linkage to Man(5)GlcNAc(2)-PP-dolichol to produce Man(6)GlcNAc(2)-PP-dolichol.</text>
</comment>
<keyword evidence="8 14" id="KW-0256">Endoplasmic reticulum</keyword>
<keyword evidence="9 14" id="KW-1133">Transmembrane helix</keyword>
<comment type="similarity">
    <text evidence="13">Belongs to the glycosyltransferase ALG3 family.</text>
</comment>
<evidence type="ECO:0000256" key="11">
    <source>
        <dbReference type="ARBA" id="ARBA00044743"/>
    </source>
</evidence>
<dbReference type="InterPro" id="IPR007873">
    <property type="entry name" value="Glycosyltransferase_ALG3"/>
</dbReference>
<keyword evidence="16" id="KW-1185">Reference proteome</keyword>
<dbReference type="EMBL" id="MU006564">
    <property type="protein sequence ID" value="KAF2750485.1"/>
    <property type="molecule type" value="Genomic_DNA"/>
</dbReference>
<evidence type="ECO:0000256" key="12">
    <source>
        <dbReference type="ARBA" id="ARBA00049506"/>
    </source>
</evidence>
<feature type="transmembrane region" description="Helical" evidence="14">
    <location>
        <begin position="337"/>
        <end position="358"/>
    </location>
</feature>
<feature type="transmembrane region" description="Helical" evidence="14">
    <location>
        <begin position="141"/>
        <end position="162"/>
    </location>
</feature>
<evidence type="ECO:0000313" key="15">
    <source>
        <dbReference type="EMBL" id="KAF2750485.1"/>
    </source>
</evidence>
<keyword evidence="6 14" id="KW-0808">Transferase</keyword>
<evidence type="ECO:0000256" key="5">
    <source>
        <dbReference type="ARBA" id="ARBA00022676"/>
    </source>
</evidence>
<dbReference type="PANTHER" id="PTHR12646:SF0">
    <property type="entry name" value="DOL-P-MAN:MAN(5)GLCNAC(2)-PP-DOL ALPHA-1,3-MANNOSYLTRANSFERASE"/>
    <property type="match status" value="1"/>
</dbReference>
<evidence type="ECO:0000256" key="14">
    <source>
        <dbReference type="RuleBase" id="RU364047"/>
    </source>
</evidence>
<evidence type="ECO:0000256" key="3">
    <source>
        <dbReference type="ARBA" id="ARBA00011964"/>
    </source>
</evidence>
<evidence type="ECO:0000256" key="13">
    <source>
        <dbReference type="ARBA" id="ARBA00093457"/>
    </source>
</evidence>
<feature type="transmembrane region" description="Helical" evidence="14">
    <location>
        <begin position="261"/>
        <end position="282"/>
    </location>
</feature>